<evidence type="ECO:0000256" key="4">
    <source>
        <dbReference type="ARBA" id="ARBA00023014"/>
    </source>
</evidence>
<protein>
    <submittedName>
        <fullName evidence="9">Cytochrome B6</fullName>
    </submittedName>
</protein>
<dbReference type="SUPFAM" id="SSF50022">
    <property type="entry name" value="ISP domain"/>
    <property type="match status" value="1"/>
</dbReference>
<keyword evidence="3" id="KW-0408">Iron</keyword>
<dbReference type="GO" id="GO:0016020">
    <property type="term" value="C:membrane"/>
    <property type="evidence" value="ECO:0007669"/>
    <property type="project" value="InterPro"/>
</dbReference>
<dbReference type="GO" id="GO:0016705">
    <property type="term" value="F:oxidoreductase activity, acting on paired donors, with incorporation or reduction of molecular oxygen"/>
    <property type="evidence" value="ECO:0007669"/>
    <property type="project" value="UniProtKB-ARBA"/>
</dbReference>
<evidence type="ECO:0000256" key="2">
    <source>
        <dbReference type="ARBA" id="ARBA00022723"/>
    </source>
</evidence>
<organism evidence="9 10">
    <name type="scientific">Fischerella thermalis CCMEE 5268</name>
    <dbReference type="NCBI Taxonomy" id="2019662"/>
    <lineage>
        <taxon>Bacteria</taxon>
        <taxon>Bacillati</taxon>
        <taxon>Cyanobacteriota</taxon>
        <taxon>Cyanophyceae</taxon>
        <taxon>Nostocales</taxon>
        <taxon>Hapalosiphonaceae</taxon>
        <taxon>Fischerella</taxon>
    </lineage>
</organism>
<dbReference type="InterPro" id="IPR017941">
    <property type="entry name" value="Rieske_2Fe-2S"/>
</dbReference>
<evidence type="ECO:0000256" key="3">
    <source>
        <dbReference type="ARBA" id="ARBA00023004"/>
    </source>
</evidence>
<evidence type="ECO:0000256" key="1">
    <source>
        <dbReference type="ARBA" id="ARBA00022714"/>
    </source>
</evidence>
<keyword evidence="6" id="KW-1015">Disulfide bond</keyword>
<accession>A0A2N6KIS2</accession>
<evidence type="ECO:0000256" key="7">
    <source>
        <dbReference type="ARBA" id="ARBA00034078"/>
    </source>
</evidence>
<dbReference type="RefSeq" id="WP_102172084.1">
    <property type="nucleotide sequence ID" value="NZ_NMQA01000074.1"/>
</dbReference>
<dbReference type="PROSITE" id="PS51296">
    <property type="entry name" value="RIESKE"/>
    <property type="match status" value="1"/>
</dbReference>
<evidence type="ECO:0000256" key="5">
    <source>
        <dbReference type="ARBA" id="ARBA00023078"/>
    </source>
</evidence>
<dbReference type="InterPro" id="IPR005805">
    <property type="entry name" value="Rieske_Fe-S_prot_C"/>
</dbReference>
<dbReference type="InterPro" id="IPR036922">
    <property type="entry name" value="Rieske_2Fe-2S_sf"/>
</dbReference>
<proteinExistence type="predicted"/>
<dbReference type="Pfam" id="PF00355">
    <property type="entry name" value="Rieske"/>
    <property type="match status" value="1"/>
</dbReference>
<dbReference type="InterPro" id="IPR014349">
    <property type="entry name" value="Rieske_Fe-S_prot"/>
</dbReference>
<dbReference type="EMBL" id="NMQA01000074">
    <property type="protein sequence ID" value="PLZ99431.1"/>
    <property type="molecule type" value="Genomic_DNA"/>
</dbReference>
<dbReference type="PANTHER" id="PTHR10134">
    <property type="entry name" value="CYTOCHROME B-C1 COMPLEX SUBUNIT RIESKE, MITOCHONDRIAL"/>
    <property type="match status" value="1"/>
</dbReference>
<dbReference type="Gene3D" id="2.102.10.10">
    <property type="entry name" value="Rieske [2Fe-2S] iron-sulphur domain"/>
    <property type="match status" value="1"/>
</dbReference>
<evidence type="ECO:0000313" key="9">
    <source>
        <dbReference type="EMBL" id="PLZ99431.1"/>
    </source>
</evidence>
<dbReference type="PRINTS" id="PR00162">
    <property type="entry name" value="RIESKE"/>
</dbReference>
<dbReference type="AlphaFoldDB" id="A0A2N6KIS2"/>
<name>A0A2N6KIS2_9CYAN</name>
<evidence type="ECO:0000313" key="10">
    <source>
        <dbReference type="Proteomes" id="UP000235025"/>
    </source>
</evidence>
<dbReference type="PROSITE" id="PS51257">
    <property type="entry name" value="PROKAR_LIPOPROTEIN"/>
    <property type="match status" value="1"/>
</dbReference>
<dbReference type="Proteomes" id="UP000235025">
    <property type="component" value="Unassembled WGS sequence"/>
</dbReference>
<comment type="caution">
    <text evidence="9">The sequence shown here is derived from an EMBL/GenBank/DDBJ whole genome shotgun (WGS) entry which is preliminary data.</text>
</comment>
<keyword evidence="4" id="KW-0411">Iron-sulfur</keyword>
<evidence type="ECO:0000259" key="8">
    <source>
        <dbReference type="PROSITE" id="PS51296"/>
    </source>
</evidence>
<gene>
    <name evidence="9" type="ORF">CEN50_07260</name>
</gene>
<dbReference type="GO" id="GO:0046872">
    <property type="term" value="F:metal ion binding"/>
    <property type="evidence" value="ECO:0007669"/>
    <property type="project" value="UniProtKB-KW"/>
</dbReference>
<sequence>MNRREFIGWVGAGSLASSLHVVIAACSSETKSQVTTTPPRADGFQVVGTVADLDKNGQLLGQLLNGETAAGKVLIVKYPSNTSQIIAVNPTCTHKGCVVGWNQDQSSFVCPCHGSKFASDGKVTNGPAEKPLSTYTAKVEGKEVLVKIS</sequence>
<comment type="cofactor">
    <cofactor evidence="7">
        <name>[2Fe-2S] cluster</name>
        <dbReference type="ChEBI" id="CHEBI:190135"/>
    </cofactor>
</comment>
<feature type="domain" description="Rieske" evidence="8">
    <location>
        <begin position="45"/>
        <end position="146"/>
    </location>
</feature>
<reference evidence="9 10" key="1">
    <citation type="submission" date="2017-07" db="EMBL/GenBank/DDBJ databases">
        <title>Genomes of Fischerella (Mastigocladus) sp. strains.</title>
        <authorList>
            <person name="Miller S.R."/>
        </authorList>
    </citation>
    <scope>NUCLEOTIDE SEQUENCE [LARGE SCALE GENOMIC DNA]</scope>
    <source>
        <strain evidence="9 10">CCMEE 5268</strain>
    </source>
</reference>
<dbReference type="GO" id="GO:0004497">
    <property type="term" value="F:monooxygenase activity"/>
    <property type="evidence" value="ECO:0007669"/>
    <property type="project" value="UniProtKB-ARBA"/>
</dbReference>
<evidence type="ECO:0000256" key="6">
    <source>
        <dbReference type="ARBA" id="ARBA00023157"/>
    </source>
</evidence>
<dbReference type="GO" id="GO:0051537">
    <property type="term" value="F:2 iron, 2 sulfur cluster binding"/>
    <property type="evidence" value="ECO:0007669"/>
    <property type="project" value="UniProtKB-KW"/>
</dbReference>
<keyword evidence="2" id="KW-0479">Metal-binding</keyword>
<keyword evidence="5" id="KW-0793">Thylakoid</keyword>
<keyword evidence="1" id="KW-0001">2Fe-2S</keyword>